<reference evidence="1 2" key="1">
    <citation type="submission" date="2022-11" db="EMBL/GenBank/DDBJ databases">
        <title>Minimal conservation of predation-associated metabolite biosynthetic gene clusters underscores biosynthetic potential of Myxococcota including descriptions for ten novel species: Archangium lansinium sp. nov., Myxococcus landrumus sp. nov., Nannocystis bai.</title>
        <authorList>
            <person name="Ahearne A."/>
            <person name="Stevens C."/>
            <person name="Dowd S."/>
        </authorList>
    </citation>
    <scope>NUCLEOTIDE SEQUENCE [LARGE SCALE GENOMIC DNA]</scope>
    <source>
        <strain evidence="1 2">NCELM</strain>
    </source>
</reference>
<dbReference type="EMBL" id="JAQNDN010000022">
    <property type="protein sequence ID" value="MDC0673794.1"/>
    <property type="molecule type" value="Genomic_DNA"/>
</dbReference>
<dbReference type="Proteomes" id="UP001217838">
    <property type="component" value="Unassembled WGS sequence"/>
</dbReference>
<proteinExistence type="predicted"/>
<dbReference type="RefSeq" id="WP_272007324.1">
    <property type="nucleotide sequence ID" value="NZ_JAQNDN010000022.1"/>
</dbReference>
<sequence>MANGCCLPFCDTSEVNTCPGQDQVCLGWFPDGVGPPALADLGICSVPPMP</sequence>
<name>A0ABT5BI06_9BACT</name>
<organism evidence="1 2">
    <name type="scientific">Nannocystis radixulma</name>
    <dbReference type="NCBI Taxonomy" id="2995305"/>
    <lineage>
        <taxon>Bacteria</taxon>
        <taxon>Pseudomonadati</taxon>
        <taxon>Myxococcota</taxon>
        <taxon>Polyangia</taxon>
        <taxon>Nannocystales</taxon>
        <taxon>Nannocystaceae</taxon>
        <taxon>Nannocystis</taxon>
    </lineage>
</organism>
<accession>A0ABT5BI06</accession>
<protein>
    <submittedName>
        <fullName evidence="1">Uncharacterized protein</fullName>
    </submittedName>
</protein>
<evidence type="ECO:0000313" key="2">
    <source>
        <dbReference type="Proteomes" id="UP001217838"/>
    </source>
</evidence>
<comment type="caution">
    <text evidence="1">The sequence shown here is derived from an EMBL/GenBank/DDBJ whole genome shotgun (WGS) entry which is preliminary data.</text>
</comment>
<evidence type="ECO:0000313" key="1">
    <source>
        <dbReference type="EMBL" id="MDC0673794.1"/>
    </source>
</evidence>
<gene>
    <name evidence="1" type="ORF">POL58_38970</name>
</gene>
<keyword evidence="2" id="KW-1185">Reference proteome</keyword>